<keyword evidence="3 10" id="KW-0808">Transferase</keyword>
<dbReference type="HOGENOM" id="CLU_035527_0_1_9"/>
<feature type="domain" description="Nucleotidyl transferase" evidence="8">
    <location>
        <begin position="4"/>
        <end position="286"/>
    </location>
</feature>
<evidence type="ECO:0000256" key="2">
    <source>
        <dbReference type="ARBA" id="ARBA00012387"/>
    </source>
</evidence>
<dbReference type="OrthoDB" id="9806359at2"/>
<dbReference type="InterPro" id="IPR051161">
    <property type="entry name" value="Mannose-6P_isomerase_type2"/>
</dbReference>
<evidence type="ECO:0000256" key="3">
    <source>
        <dbReference type="ARBA" id="ARBA00022679"/>
    </source>
</evidence>
<dbReference type="GO" id="GO:0004475">
    <property type="term" value="F:mannose-1-phosphate guanylyltransferase (GTP) activity"/>
    <property type="evidence" value="ECO:0007669"/>
    <property type="project" value="UniProtKB-EC"/>
</dbReference>
<dbReference type="EC" id="2.7.7.13" evidence="2"/>
<protein>
    <recommendedName>
        <fullName evidence="2">mannose-1-phosphate guanylyltransferase</fullName>
        <ecNumber evidence="2">2.7.7.13</ecNumber>
    </recommendedName>
</protein>
<reference evidence="10" key="1">
    <citation type="submission" date="2013-03" db="EMBL/GenBank/DDBJ databases">
        <title>Draft genome sequence of the hydrogen-ethanol-producing anaerobic alkalithermophilic Caloramator celere.</title>
        <authorList>
            <person name="Ciranna A."/>
            <person name="Larjo A."/>
            <person name="Kivisto A."/>
            <person name="Santala V."/>
            <person name="Roos C."/>
            <person name="Karp M."/>
        </authorList>
    </citation>
    <scope>NUCLEOTIDE SEQUENCE [LARGE SCALE GENOMIC DNA]</scope>
    <source>
        <strain evidence="10">DSM 8682</strain>
    </source>
</reference>
<evidence type="ECO:0000256" key="1">
    <source>
        <dbReference type="ARBA" id="ARBA00006115"/>
    </source>
</evidence>
<dbReference type="Pfam" id="PF22640">
    <property type="entry name" value="ManC_GMP_beta-helix"/>
    <property type="match status" value="1"/>
</dbReference>
<feature type="domain" description="MannoseP isomerase/GMP-like beta-helix" evidence="9">
    <location>
        <begin position="294"/>
        <end position="342"/>
    </location>
</feature>
<dbReference type="Proteomes" id="UP000014923">
    <property type="component" value="Unassembled WGS sequence"/>
</dbReference>
<sequence length="347" mass="39599">MLCGLIMAGGKGERFWPLSTDDRPKQFLNLLGKDTMIQMTVKRLEGLIPIDRIFVVTAERYVGLVKEQLPNLPEGNIIVEPVGRNTAPCIALSAFYINKKIENATIAVLPSDHLIRDEGKFREVLKSAYEYVNKNKDAIVTLGMKPDRPETGYGYIKRLHEVEKINENSIHKVECFVEKPNKETAEKYIQEGTYLWNGGMFIWKASTILKCTNQYLPETFEVLAEIAAADEDFEEVLKQKYEEVEDISVDYAIMEKSNDIYVIPCDFGWDDVGSWTSLERYREKDEKGNVANQNCIARDSRGNIIMANKKVILNGIEDIIVVETEDCIMISSKDRAHEIKEIKKMVV</sequence>
<evidence type="ECO:0000313" key="10">
    <source>
        <dbReference type="EMBL" id="CDF57720.1"/>
    </source>
</evidence>
<evidence type="ECO:0000256" key="7">
    <source>
        <dbReference type="ARBA" id="ARBA00047343"/>
    </source>
</evidence>
<evidence type="ECO:0000256" key="4">
    <source>
        <dbReference type="ARBA" id="ARBA00022695"/>
    </source>
</evidence>
<evidence type="ECO:0000256" key="5">
    <source>
        <dbReference type="ARBA" id="ARBA00022741"/>
    </source>
</evidence>
<name>R7RR36_9CLOT</name>
<dbReference type="GO" id="GO:0009298">
    <property type="term" value="P:GDP-mannose biosynthetic process"/>
    <property type="evidence" value="ECO:0007669"/>
    <property type="project" value="TreeGrafter"/>
</dbReference>
<comment type="similarity">
    <text evidence="1">Belongs to the mannose-6-phosphate isomerase type 2 family.</text>
</comment>
<keyword evidence="5" id="KW-0547">Nucleotide-binding</keyword>
<dbReference type="InterPro" id="IPR049577">
    <property type="entry name" value="GMPP_N"/>
</dbReference>
<dbReference type="InterPro" id="IPR029044">
    <property type="entry name" value="Nucleotide-diphossugar_trans"/>
</dbReference>
<proteinExistence type="inferred from homology"/>
<evidence type="ECO:0000259" key="9">
    <source>
        <dbReference type="Pfam" id="PF22640"/>
    </source>
</evidence>
<keyword evidence="4 10" id="KW-0548">Nucleotidyltransferase</keyword>
<dbReference type="PANTHER" id="PTHR46390">
    <property type="entry name" value="MANNOSE-1-PHOSPHATE GUANYLYLTRANSFERASE"/>
    <property type="match status" value="1"/>
</dbReference>
<dbReference type="InterPro" id="IPR005835">
    <property type="entry name" value="NTP_transferase_dom"/>
</dbReference>
<dbReference type="Gene3D" id="3.90.550.10">
    <property type="entry name" value="Spore Coat Polysaccharide Biosynthesis Protein SpsA, Chain A"/>
    <property type="match status" value="1"/>
</dbReference>
<dbReference type="SUPFAM" id="SSF53448">
    <property type="entry name" value="Nucleotide-diphospho-sugar transferases"/>
    <property type="match status" value="1"/>
</dbReference>
<dbReference type="eggNOG" id="COG0836">
    <property type="taxonomic scope" value="Bacteria"/>
</dbReference>
<dbReference type="EMBL" id="CAVN010000090">
    <property type="protein sequence ID" value="CDF57720.1"/>
    <property type="molecule type" value="Genomic_DNA"/>
</dbReference>
<accession>R7RR36</accession>
<evidence type="ECO:0000256" key="6">
    <source>
        <dbReference type="ARBA" id="ARBA00023134"/>
    </source>
</evidence>
<evidence type="ECO:0000313" key="11">
    <source>
        <dbReference type="Proteomes" id="UP000014923"/>
    </source>
</evidence>
<gene>
    <name evidence="10" type="ORF">TCEL_01634</name>
</gene>
<dbReference type="PANTHER" id="PTHR46390:SF1">
    <property type="entry name" value="MANNOSE-1-PHOSPHATE GUANYLYLTRANSFERASE"/>
    <property type="match status" value="1"/>
</dbReference>
<dbReference type="SUPFAM" id="SSF159283">
    <property type="entry name" value="Guanosine diphospho-D-mannose pyrophosphorylase/mannose-6-phosphate isomerase linker domain"/>
    <property type="match status" value="1"/>
</dbReference>
<dbReference type="Pfam" id="PF00483">
    <property type="entry name" value="NTP_transferase"/>
    <property type="match status" value="1"/>
</dbReference>
<dbReference type="AlphaFoldDB" id="R7RR36"/>
<keyword evidence="11" id="KW-1185">Reference proteome</keyword>
<comment type="caution">
    <text evidence="10">The sequence shown here is derived from an EMBL/GenBank/DDBJ whole genome shotgun (WGS) entry which is preliminary data.</text>
</comment>
<dbReference type="FunFam" id="3.90.550.10:FF:000046">
    <property type="entry name" value="Mannose-1-phosphate guanylyltransferase (GDP)"/>
    <property type="match status" value="1"/>
</dbReference>
<dbReference type="CDD" id="cd02509">
    <property type="entry name" value="GDP-M1P_Guanylyltransferase"/>
    <property type="match status" value="1"/>
</dbReference>
<evidence type="ECO:0000259" key="8">
    <source>
        <dbReference type="Pfam" id="PF00483"/>
    </source>
</evidence>
<dbReference type="RefSeq" id="WP_018661127.1">
    <property type="nucleotide sequence ID" value="NZ_HF952018.1"/>
</dbReference>
<dbReference type="GO" id="GO:0005525">
    <property type="term" value="F:GTP binding"/>
    <property type="evidence" value="ECO:0007669"/>
    <property type="project" value="UniProtKB-KW"/>
</dbReference>
<dbReference type="InterPro" id="IPR054566">
    <property type="entry name" value="ManC/GMP-like_b-helix"/>
</dbReference>
<comment type="catalytic activity">
    <reaction evidence="7">
        <text>alpha-D-mannose 1-phosphate + GTP + H(+) = GDP-alpha-D-mannose + diphosphate</text>
        <dbReference type="Rhea" id="RHEA:15229"/>
        <dbReference type="ChEBI" id="CHEBI:15378"/>
        <dbReference type="ChEBI" id="CHEBI:33019"/>
        <dbReference type="ChEBI" id="CHEBI:37565"/>
        <dbReference type="ChEBI" id="CHEBI:57527"/>
        <dbReference type="ChEBI" id="CHEBI:58409"/>
        <dbReference type="EC" id="2.7.7.13"/>
    </reaction>
</comment>
<keyword evidence="6" id="KW-0342">GTP-binding</keyword>
<organism evidence="10 11">
    <name type="scientific">Thermobrachium celere DSM 8682</name>
    <dbReference type="NCBI Taxonomy" id="941824"/>
    <lineage>
        <taxon>Bacteria</taxon>
        <taxon>Bacillati</taxon>
        <taxon>Bacillota</taxon>
        <taxon>Clostridia</taxon>
        <taxon>Eubacteriales</taxon>
        <taxon>Clostridiaceae</taxon>
        <taxon>Thermobrachium</taxon>
    </lineage>
</organism>